<comment type="caution">
    <text evidence="1">The sequence shown here is derived from an EMBL/GenBank/DDBJ whole genome shotgun (WGS) entry which is preliminary data.</text>
</comment>
<gene>
    <name evidence="1" type="ORF">ABW01_13130</name>
</gene>
<dbReference type="Proteomes" id="UP000035904">
    <property type="component" value="Unassembled WGS sequence"/>
</dbReference>
<reference evidence="1 2" key="1">
    <citation type="submission" date="2015-05" db="EMBL/GenBank/DDBJ databases">
        <title>Whole genome sequence and identification of bacterial endophytes from Costus igneus.</title>
        <authorList>
            <person name="Lee Y.P."/>
            <person name="Gan H.M."/>
            <person name="Eng W."/>
            <person name="Wheatley M.S."/>
            <person name="Caraballo A."/>
            <person name="Polter S."/>
            <person name="Savka M.A."/>
            <person name="Hudson A.O."/>
        </authorList>
    </citation>
    <scope>NUCLEOTIDE SEQUENCE [LARGE SCALE GENOMIC DNA]</scope>
    <source>
        <strain evidence="1 2">RIT375</strain>
    </source>
</reference>
<evidence type="ECO:0000313" key="2">
    <source>
        <dbReference type="Proteomes" id="UP000035904"/>
    </source>
</evidence>
<dbReference type="AlphaFoldDB" id="A0A0J1HXA6"/>
<dbReference type="EMBL" id="LDPG01000007">
    <property type="protein sequence ID" value="KLV18319.1"/>
    <property type="molecule type" value="Genomic_DNA"/>
</dbReference>
<proteinExistence type="predicted"/>
<accession>A0A0J1HXA6</accession>
<dbReference type="RefSeq" id="WP_001995957.1">
    <property type="nucleotide sequence ID" value="NZ_JBCNIA010000036.1"/>
</dbReference>
<dbReference type="PATRIC" id="fig|1392.242.peg.5652"/>
<sequence>MGKVKIWYIKTTFINREGKEKNEVYEIMITNDNEKDILFGGIKLKNAFERFPSLDRLERFLRENHLMHKYWDDIQAHQGVEFCGEWFSLCYNFQKGSAS</sequence>
<organism evidence="1 2">
    <name type="scientific">Bacillus anthracis</name>
    <name type="common">anthrax bacterium</name>
    <dbReference type="NCBI Taxonomy" id="1392"/>
    <lineage>
        <taxon>Bacteria</taxon>
        <taxon>Bacillati</taxon>
        <taxon>Bacillota</taxon>
        <taxon>Bacilli</taxon>
        <taxon>Bacillales</taxon>
        <taxon>Bacillaceae</taxon>
        <taxon>Bacillus</taxon>
        <taxon>Bacillus cereus group</taxon>
    </lineage>
</organism>
<evidence type="ECO:0000313" key="1">
    <source>
        <dbReference type="EMBL" id="KLV18319.1"/>
    </source>
</evidence>
<name>A0A0J1HXA6_BACAN</name>
<protein>
    <submittedName>
        <fullName evidence="1">Uncharacterized protein</fullName>
    </submittedName>
</protein>